<organism evidence="4 5">
    <name type="scientific">Maritalea porphyrae</name>
    <dbReference type="NCBI Taxonomy" id="880732"/>
    <lineage>
        <taxon>Bacteria</taxon>
        <taxon>Pseudomonadati</taxon>
        <taxon>Pseudomonadota</taxon>
        <taxon>Alphaproteobacteria</taxon>
        <taxon>Hyphomicrobiales</taxon>
        <taxon>Devosiaceae</taxon>
        <taxon>Maritalea</taxon>
    </lineage>
</organism>
<dbReference type="Pfam" id="PF13649">
    <property type="entry name" value="Methyltransf_25"/>
    <property type="match status" value="1"/>
</dbReference>
<evidence type="ECO:0000259" key="3">
    <source>
        <dbReference type="Pfam" id="PF13649"/>
    </source>
</evidence>
<dbReference type="InterPro" id="IPR041698">
    <property type="entry name" value="Methyltransf_25"/>
</dbReference>
<evidence type="ECO:0000313" key="4">
    <source>
        <dbReference type="EMBL" id="GLQ16609.1"/>
    </source>
</evidence>
<comment type="caution">
    <text evidence="4">The sequence shown here is derived from an EMBL/GenBank/DDBJ whole genome shotgun (WGS) entry which is preliminary data.</text>
</comment>
<keyword evidence="2" id="KW-0808">Transferase</keyword>
<sequence length="187" mass="21365">MPFYDDPKNAEDYIEMAKGYDGAELIAILDEHLTEGARVLELGMGPGVDLDILAKRYNVTGSDNAPYFLERYKKANPDADLIELDAVEIDTDRTFNGIYSNKVLHHLADEALDNSFKNQAAALNPSGLIFHSFWHGNEVMEMHGMTFHYRSVKYVTDRLAPYFELIDAQIYAEMEKDDSFWVMAKKR</sequence>
<dbReference type="PANTHER" id="PTHR43861">
    <property type="entry name" value="TRANS-ACONITATE 2-METHYLTRANSFERASE-RELATED"/>
    <property type="match status" value="1"/>
</dbReference>
<reference evidence="4" key="2">
    <citation type="submission" date="2023-01" db="EMBL/GenBank/DDBJ databases">
        <title>Draft genome sequence of Maritalea porphyrae strain NBRC 107169.</title>
        <authorList>
            <person name="Sun Q."/>
            <person name="Mori K."/>
        </authorList>
    </citation>
    <scope>NUCLEOTIDE SEQUENCE</scope>
    <source>
        <strain evidence="4">NBRC 107169</strain>
    </source>
</reference>
<keyword evidence="1" id="KW-0489">Methyltransferase</keyword>
<dbReference type="PANTHER" id="PTHR43861:SF1">
    <property type="entry name" value="TRANS-ACONITATE 2-METHYLTRANSFERASE"/>
    <property type="match status" value="1"/>
</dbReference>
<proteinExistence type="predicted"/>
<reference evidence="4" key="1">
    <citation type="journal article" date="2014" name="Int. J. Syst. Evol. Microbiol.">
        <title>Complete genome of a new Firmicutes species belonging to the dominant human colonic microbiota ('Ruminococcus bicirculans') reveals two chromosomes and a selective capacity to utilize plant glucans.</title>
        <authorList>
            <consortium name="NISC Comparative Sequencing Program"/>
            <person name="Wegmann U."/>
            <person name="Louis P."/>
            <person name="Goesmann A."/>
            <person name="Henrissat B."/>
            <person name="Duncan S.H."/>
            <person name="Flint H.J."/>
        </authorList>
    </citation>
    <scope>NUCLEOTIDE SEQUENCE</scope>
    <source>
        <strain evidence="4">NBRC 107169</strain>
    </source>
</reference>
<dbReference type="SUPFAM" id="SSF53335">
    <property type="entry name" value="S-adenosyl-L-methionine-dependent methyltransferases"/>
    <property type="match status" value="1"/>
</dbReference>
<protein>
    <recommendedName>
        <fullName evidence="3">Methyltransferase domain-containing protein</fullName>
    </recommendedName>
</protein>
<gene>
    <name evidence="4" type="ORF">GCM10007879_08580</name>
</gene>
<dbReference type="Gene3D" id="3.40.50.150">
    <property type="entry name" value="Vaccinia Virus protein VP39"/>
    <property type="match status" value="1"/>
</dbReference>
<dbReference type="Proteomes" id="UP001161405">
    <property type="component" value="Unassembled WGS sequence"/>
</dbReference>
<accession>A0ABQ5UN04</accession>
<keyword evidence="5" id="KW-1185">Reference proteome</keyword>
<feature type="domain" description="Methyltransferase" evidence="3">
    <location>
        <begin position="39"/>
        <end position="127"/>
    </location>
</feature>
<evidence type="ECO:0000256" key="2">
    <source>
        <dbReference type="ARBA" id="ARBA00022679"/>
    </source>
</evidence>
<evidence type="ECO:0000313" key="5">
    <source>
        <dbReference type="Proteomes" id="UP001161405"/>
    </source>
</evidence>
<name>A0ABQ5UN04_9HYPH</name>
<evidence type="ECO:0000256" key="1">
    <source>
        <dbReference type="ARBA" id="ARBA00022603"/>
    </source>
</evidence>
<dbReference type="EMBL" id="BSNI01000002">
    <property type="protein sequence ID" value="GLQ16609.1"/>
    <property type="molecule type" value="Genomic_DNA"/>
</dbReference>
<dbReference type="RefSeq" id="WP_284362280.1">
    <property type="nucleotide sequence ID" value="NZ_BSNI01000002.1"/>
</dbReference>
<dbReference type="InterPro" id="IPR029063">
    <property type="entry name" value="SAM-dependent_MTases_sf"/>
</dbReference>
<dbReference type="CDD" id="cd02440">
    <property type="entry name" value="AdoMet_MTases"/>
    <property type="match status" value="1"/>
</dbReference>